<proteinExistence type="predicted"/>
<name>A0ABQ8JUM9_DERPT</name>
<evidence type="ECO:0000313" key="2">
    <source>
        <dbReference type="EMBL" id="KAH9426165.1"/>
    </source>
</evidence>
<dbReference type="Proteomes" id="UP000887458">
    <property type="component" value="Unassembled WGS sequence"/>
</dbReference>
<reference evidence="2 3" key="2">
    <citation type="journal article" date="2022" name="Mol. Biol. Evol.">
        <title>Comparative Genomics Reveals Insights into the Divergent Evolution of Astigmatic Mites and Household Pest Adaptations.</title>
        <authorList>
            <person name="Xiong Q."/>
            <person name="Wan A.T."/>
            <person name="Liu X."/>
            <person name="Fung C.S."/>
            <person name="Xiao X."/>
            <person name="Malainual N."/>
            <person name="Hou J."/>
            <person name="Wang L."/>
            <person name="Wang M."/>
            <person name="Yang K.Y."/>
            <person name="Cui Y."/>
            <person name="Leung E.L."/>
            <person name="Nong W."/>
            <person name="Shin S.K."/>
            <person name="Au S.W."/>
            <person name="Jeong K.Y."/>
            <person name="Chew F.T."/>
            <person name="Hui J.H."/>
            <person name="Leung T.F."/>
            <person name="Tungtrongchitr A."/>
            <person name="Zhong N."/>
            <person name="Liu Z."/>
            <person name="Tsui S.K."/>
        </authorList>
    </citation>
    <scope>NUCLEOTIDE SEQUENCE [LARGE SCALE GENOMIC DNA]</scope>
    <source>
        <strain evidence="2">Derp</strain>
    </source>
</reference>
<gene>
    <name evidence="2" type="ORF">DERP_007105</name>
</gene>
<sequence>MSPDYYGCSTSTTKYTGKETLLHKLFSNCNSAKAKKRSSYIPHPKNKPDKPDDAFLGTKYSSKENE</sequence>
<comment type="caution">
    <text evidence="2">The sequence shown here is derived from an EMBL/GenBank/DDBJ whole genome shotgun (WGS) entry which is preliminary data.</text>
</comment>
<protein>
    <submittedName>
        <fullName evidence="2">Uncharacterized protein</fullName>
    </submittedName>
</protein>
<accession>A0ABQ8JUM9</accession>
<dbReference type="EMBL" id="NJHN03000012">
    <property type="protein sequence ID" value="KAH9426165.1"/>
    <property type="molecule type" value="Genomic_DNA"/>
</dbReference>
<evidence type="ECO:0000313" key="3">
    <source>
        <dbReference type="Proteomes" id="UP000887458"/>
    </source>
</evidence>
<reference evidence="2 3" key="1">
    <citation type="journal article" date="2018" name="J. Allergy Clin. Immunol.">
        <title>High-quality assembly of Dermatophagoides pteronyssinus genome and transcriptome reveals a wide range of novel allergens.</title>
        <authorList>
            <person name="Liu X.Y."/>
            <person name="Yang K.Y."/>
            <person name="Wang M.Q."/>
            <person name="Kwok J.S."/>
            <person name="Zeng X."/>
            <person name="Yang Z."/>
            <person name="Xiao X.J."/>
            <person name="Lau C.P."/>
            <person name="Li Y."/>
            <person name="Huang Z.M."/>
            <person name="Ba J.G."/>
            <person name="Yim A.K."/>
            <person name="Ouyang C.Y."/>
            <person name="Ngai S.M."/>
            <person name="Chan T.F."/>
            <person name="Leung E.L."/>
            <person name="Liu L."/>
            <person name="Liu Z.G."/>
            <person name="Tsui S.K."/>
        </authorList>
    </citation>
    <scope>NUCLEOTIDE SEQUENCE [LARGE SCALE GENOMIC DNA]</scope>
    <source>
        <strain evidence="2">Derp</strain>
    </source>
</reference>
<evidence type="ECO:0000256" key="1">
    <source>
        <dbReference type="SAM" id="MobiDB-lite"/>
    </source>
</evidence>
<keyword evidence="3" id="KW-1185">Reference proteome</keyword>
<feature type="region of interest" description="Disordered" evidence="1">
    <location>
        <begin position="35"/>
        <end position="66"/>
    </location>
</feature>
<organism evidence="2 3">
    <name type="scientific">Dermatophagoides pteronyssinus</name>
    <name type="common">European house dust mite</name>
    <dbReference type="NCBI Taxonomy" id="6956"/>
    <lineage>
        <taxon>Eukaryota</taxon>
        <taxon>Metazoa</taxon>
        <taxon>Ecdysozoa</taxon>
        <taxon>Arthropoda</taxon>
        <taxon>Chelicerata</taxon>
        <taxon>Arachnida</taxon>
        <taxon>Acari</taxon>
        <taxon>Acariformes</taxon>
        <taxon>Sarcoptiformes</taxon>
        <taxon>Astigmata</taxon>
        <taxon>Psoroptidia</taxon>
        <taxon>Analgoidea</taxon>
        <taxon>Pyroglyphidae</taxon>
        <taxon>Dermatophagoidinae</taxon>
        <taxon>Dermatophagoides</taxon>
    </lineage>
</organism>